<comment type="caution">
    <text evidence="1">The sequence shown here is derived from an EMBL/GenBank/DDBJ whole genome shotgun (WGS) entry which is preliminary data.</text>
</comment>
<accession>A0A4Y2NNE0</accession>
<sequence length="96" mass="11293">MTKCILNNYCIKTTLEEDAGFESMNWRPKGPLFRQSGLVSEVKGKKWFFELWYEPRKAAEEEKELRLESDWTLRMGGRVFAVACIAPKQVNQRFTK</sequence>
<gene>
    <name evidence="1" type="ORF">AVEN_125889_1</name>
</gene>
<name>A0A4Y2NNE0_ARAVE</name>
<organism evidence="1 2">
    <name type="scientific">Araneus ventricosus</name>
    <name type="common">Orbweaver spider</name>
    <name type="synonym">Epeira ventricosa</name>
    <dbReference type="NCBI Taxonomy" id="182803"/>
    <lineage>
        <taxon>Eukaryota</taxon>
        <taxon>Metazoa</taxon>
        <taxon>Ecdysozoa</taxon>
        <taxon>Arthropoda</taxon>
        <taxon>Chelicerata</taxon>
        <taxon>Arachnida</taxon>
        <taxon>Araneae</taxon>
        <taxon>Araneomorphae</taxon>
        <taxon>Entelegynae</taxon>
        <taxon>Araneoidea</taxon>
        <taxon>Araneidae</taxon>
        <taxon>Araneus</taxon>
    </lineage>
</organism>
<evidence type="ECO:0000313" key="2">
    <source>
        <dbReference type="Proteomes" id="UP000499080"/>
    </source>
</evidence>
<dbReference type="AlphaFoldDB" id="A0A4Y2NNE0"/>
<reference evidence="1 2" key="1">
    <citation type="journal article" date="2019" name="Sci. Rep.">
        <title>Orb-weaving spider Araneus ventricosus genome elucidates the spidroin gene catalogue.</title>
        <authorList>
            <person name="Kono N."/>
            <person name="Nakamura H."/>
            <person name="Ohtoshi R."/>
            <person name="Moran D.A.P."/>
            <person name="Shinohara A."/>
            <person name="Yoshida Y."/>
            <person name="Fujiwara M."/>
            <person name="Mori M."/>
            <person name="Tomita M."/>
            <person name="Arakawa K."/>
        </authorList>
    </citation>
    <scope>NUCLEOTIDE SEQUENCE [LARGE SCALE GENOMIC DNA]</scope>
</reference>
<dbReference type="EMBL" id="BGPR01009507">
    <property type="protein sequence ID" value="GBN40442.1"/>
    <property type="molecule type" value="Genomic_DNA"/>
</dbReference>
<dbReference type="Proteomes" id="UP000499080">
    <property type="component" value="Unassembled WGS sequence"/>
</dbReference>
<proteinExistence type="predicted"/>
<protein>
    <submittedName>
        <fullName evidence="1">Uncharacterized protein</fullName>
    </submittedName>
</protein>
<keyword evidence="2" id="KW-1185">Reference proteome</keyword>
<evidence type="ECO:0000313" key="1">
    <source>
        <dbReference type="EMBL" id="GBN40442.1"/>
    </source>
</evidence>